<proteinExistence type="predicted"/>
<feature type="chain" id="PRO_5047503682" evidence="1">
    <location>
        <begin position="23"/>
        <end position="236"/>
    </location>
</feature>
<evidence type="ECO:0000259" key="2">
    <source>
        <dbReference type="Pfam" id="PF03734"/>
    </source>
</evidence>
<dbReference type="EMBL" id="JBITLV010000001">
    <property type="protein sequence ID" value="MFI7586441.1"/>
    <property type="molecule type" value="Genomic_DNA"/>
</dbReference>
<evidence type="ECO:0000256" key="1">
    <source>
        <dbReference type="SAM" id="SignalP"/>
    </source>
</evidence>
<accession>A0ABW8AJA3</accession>
<name>A0ABW8AJA3_9ACTN</name>
<dbReference type="Pfam" id="PF03734">
    <property type="entry name" value="YkuD"/>
    <property type="match status" value="1"/>
</dbReference>
<reference evidence="3 4" key="1">
    <citation type="submission" date="2024-10" db="EMBL/GenBank/DDBJ databases">
        <title>The Natural Products Discovery Center: Release of the First 8490 Sequenced Strains for Exploring Actinobacteria Biosynthetic Diversity.</title>
        <authorList>
            <person name="Kalkreuter E."/>
            <person name="Kautsar S.A."/>
            <person name="Yang D."/>
            <person name="Bader C.D."/>
            <person name="Teijaro C.N."/>
            <person name="Fluegel L."/>
            <person name="Davis C.M."/>
            <person name="Simpson J.R."/>
            <person name="Lauterbach L."/>
            <person name="Steele A.D."/>
            <person name="Gui C."/>
            <person name="Meng S."/>
            <person name="Li G."/>
            <person name="Viehrig K."/>
            <person name="Ye F."/>
            <person name="Su P."/>
            <person name="Kiefer A.F."/>
            <person name="Nichols A."/>
            <person name="Cepeda A.J."/>
            <person name="Yan W."/>
            <person name="Fan B."/>
            <person name="Jiang Y."/>
            <person name="Adhikari A."/>
            <person name="Zheng C.-J."/>
            <person name="Schuster L."/>
            <person name="Cowan T.M."/>
            <person name="Smanski M.J."/>
            <person name="Chevrette M.G."/>
            <person name="De Carvalho L.P.S."/>
            <person name="Shen B."/>
        </authorList>
    </citation>
    <scope>NUCLEOTIDE SEQUENCE [LARGE SCALE GENOMIC DNA]</scope>
    <source>
        <strain evidence="3 4">NPDC049639</strain>
    </source>
</reference>
<dbReference type="Proteomes" id="UP001612915">
    <property type="component" value="Unassembled WGS sequence"/>
</dbReference>
<protein>
    <submittedName>
        <fullName evidence="3">L,D-transpeptidase</fullName>
    </submittedName>
</protein>
<comment type="caution">
    <text evidence="3">The sequence shown here is derived from an EMBL/GenBank/DDBJ whole genome shotgun (WGS) entry which is preliminary data.</text>
</comment>
<evidence type="ECO:0000313" key="3">
    <source>
        <dbReference type="EMBL" id="MFI7586441.1"/>
    </source>
</evidence>
<dbReference type="RefSeq" id="WP_398276091.1">
    <property type="nucleotide sequence ID" value="NZ_JBITLV010000001.1"/>
</dbReference>
<dbReference type="PANTHER" id="PTHR38589">
    <property type="entry name" value="BLR0621 PROTEIN"/>
    <property type="match status" value="1"/>
</dbReference>
<dbReference type="PANTHER" id="PTHR38589:SF1">
    <property type="entry name" value="BLR0621 PROTEIN"/>
    <property type="match status" value="1"/>
</dbReference>
<dbReference type="InterPro" id="IPR005490">
    <property type="entry name" value="LD_TPept_cat_dom"/>
</dbReference>
<keyword evidence="1" id="KW-0732">Signal</keyword>
<feature type="domain" description="L,D-TPase catalytic" evidence="2">
    <location>
        <begin position="88"/>
        <end position="235"/>
    </location>
</feature>
<evidence type="ECO:0000313" key="4">
    <source>
        <dbReference type="Proteomes" id="UP001612915"/>
    </source>
</evidence>
<gene>
    <name evidence="3" type="ORF">ACIB24_05145</name>
</gene>
<feature type="signal peptide" evidence="1">
    <location>
        <begin position="1"/>
        <end position="22"/>
    </location>
</feature>
<sequence>MLFRRSVTLGLLLCLAGCGAVAPESAREPGAPSQNLRAALAEGPLTISASSEGDCRYASGADQVVVVRASGTHATVTACTRTDGGYVASLGPWSGRVGAHGVAAAGQKREGDLRTPTGTFPLRSGFGTAPDPGVRIGWFRVGRRDVWVDDPASRLYNSHRRAPARGRWDSAEKLHVRAYRFAQVIGYNEAAVPGRGSAIFLHVDTGRATAGCVSLPKAALVRLLRWEQPGAVIRIS</sequence>
<organism evidence="3 4">
    <name type="scientific">Spongisporangium articulatum</name>
    <dbReference type="NCBI Taxonomy" id="3362603"/>
    <lineage>
        <taxon>Bacteria</taxon>
        <taxon>Bacillati</taxon>
        <taxon>Actinomycetota</taxon>
        <taxon>Actinomycetes</taxon>
        <taxon>Kineosporiales</taxon>
        <taxon>Kineosporiaceae</taxon>
        <taxon>Spongisporangium</taxon>
    </lineage>
</organism>
<keyword evidence="4" id="KW-1185">Reference proteome</keyword>